<organism evidence="6 7">
    <name type="scientific">Actinorhabdospora filicis</name>
    <dbReference type="NCBI Taxonomy" id="1785913"/>
    <lineage>
        <taxon>Bacteria</taxon>
        <taxon>Bacillati</taxon>
        <taxon>Actinomycetota</taxon>
        <taxon>Actinomycetes</taxon>
        <taxon>Micromonosporales</taxon>
        <taxon>Micromonosporaceae</taxon>
        <taxon>Actinorhabdospora</taxon>
    </lineage>
</organism>
<name>A0A9W6SPJ0_9ACTN</name>
<evidence type="ECO:0000256" key="4">
    <source>
        <dbReference type="ARBA" id="ARBA00048462"/>
    </source>
</evidence>
<dbReference type="PANTHER" id="PTHR42681">
    <property type="entry name" value="MALONYL-COA-ACYL CARRIER PROTEIN TRANSACYLASE, MITOCHONDRIAL"/>
    <property type="match status" value="1"/>
</dbReference>
<dbReference type="EC" id="2.3.1.39" evidence="1"/>
<reference evidence="6" key="1">
    <citation type="submission" date="2023-03" db="EMBL/GenBank/DDBJ databases">
        <title>Actinorhabdospora filicis NBRC 111898.</title>
        <authorList>
            <person name="Ichikawa N."/>
            <person name="Sato H."/>
            <person name="Tonouchi N."/>
        </authorList>
    </citation>
    <scope>NUCLEOTIDE SEQUENCE</scope>
    <source>
        <strain evidence="6">NBRC 111898</strain>
    </source>
</reference>
<accession>A0A9W6SPJ0</accession>
<dbReference type="EMBL" id="BSTX01000003">
    <property type="protein sequence ID" value="GLZ79752.1"/>
    <property type="molecule type" value="Genomic_DNA"/>
</dbReference>
<dbReference type="GO" id="GO:0005829">
    <property type="term" value="C:cytosol"/>
    <property type="evidence" value="ECO:0007669"/>
    <property type="project" value="TreeGrafter"/>
</dbReference>
<proteinExistence type="predicted"/>
<dbReference type="PANTHER" id="PTHR42681:SF1">
    <property type="entry name" value="MALONYL-COA-ACYL CARRIER PROTEIN TRANSACYLASE, MITOCHONDRIAL"/>
    <property type="match status" value="1"/>
</dbReference>
<dbReference type="GO" id="GO:0006633">
    <property type="term" value="P:fatty acid biosynthetic process"/>
    <property type="evidence" value="ECO:0007669"/>
    <property type="project" value="TreeGrafter"/>
</dbReference>
<dbReference type="InterPro" id="IPR014043">
    <property type="entry name" value="Acyl_transferase_dom"/>
</dbReference>
<dbReference type="InterPro" id="IPR016035">
    <property type="entry name" value="Acyl_Trfase/lysoPLipase"/>
</dbReference>
<dbReference type="Gene3D" id="3.40.366.10">
    <property type="entry name" value="Malonyl-Coenzyme A Acyl Carrier Protein, domain 2"/>
    <property type="match status" value="1"/>
</dbReference>
<evidence type="ECO:0000313" key="6">
    <source>
        <dbReference type="EMBL" id="GLZ79752.1"/>
    </source>
</evidence>
<gene>
    <name evidence="6" type="ORF">Afil01_45590</name>
</gene>
<dbReference type="InterPro" id="IPR016036">
    <property type="entry name" value="Malonyl_transacylase_ACP-bd"/>
</dbReference>
<keyword evidence="3" id="KW-0012">Acyltransferase</keyword>
<dbReference type="InterPro" id="IPR050858">
    <property type="entry name" value="Mal-CoA-ACP_Trans/PKS_FabD"/>
</dbReference>
<dbReference type="SUPFAM" id="SSF52151">
    <property type="entry name" value="FabD/lysophospholipase-like"/>
    <property type="match status" value="1"/>
</dbReference>
<evidence type="ECO:0000256" key="1">
    <source>
        <dbReference type="ARBA" id="ARBA00013258"/>
    </source>
</evidence>
<evidence type="ECO:0000256" key="2">
    <source>
        <dbReference type="ARBA" id="ARBA00022679"/>
    </source>
</evidence>
<evidence type="ECO:0000256" key="3">
    <source>
        <dbReference type="ARBA" id="ARBA00023315"/>
    </source>
</evidence>
<feature type="domain" description="Malonyl-CoA:ACP transacylase (MAT)" evidence="5">
    <location>
        <begin position="1"/>
        <end position="302"/>
    </location>
</feature>
<dbReference type="InterPro" id="IPR001227">
    <property type="entry name" value="Ac_transferase_dom_sf"/>
</dbReference>
<comment type="caution">
    <text evidence="6">The sequence shown here is derived from an EMBL/GenBank/DDBJ whole genome shotgun (WGS) entry which is preliminary data.</text>
</comment>
<dbReference type="SUPFAM" id="SSF55048">
    <property type="entry name" value="Probable ACP-binding domain of malonyl-CoA ACP transacylase"/>
    <property type="match status" value="1"/>
</dbReference>
<dbReference type="GO" id="GO:0004314">
    <property type="term" value="F:[acyl-carrier-protein] S-malonyltransferase activity"/>
    <property type="evidence" value="ECO:0007669"/>
    <property type="project" value="UniProtKB-EC"/>
</dbReference>
<evidence type="ECO:0000259" key="5">
    <source>
        <dbReference type="SMART" id="SM00827"/>
    </source>
</evidence>
<dbReference type="Pfam" id="PF00698">
    <property type="entry name" value="Acyl_transf_1"/>
    <property type="match status" value="1"/>
</dbReference>
<evidence type="ECO:0000313" key="7">
    <source>
        <dbReference type="Proteomes" id="UP001165079"/>
    </source>
</evidence>
<sequence length="303" mass="30505">MAPGQGSQKPGFLTPWLDLPGATERLRAWSEVAGVDLVHLGTEADAEEIKDTAKTQPLLVAAGLLAAGHLPLGDVPVFAGHSIGEITASALAGVFSPESAMTLAAVRGREMAAACALEETTMAAVLGGDAGEVTAAIEAAGAYPANVNGAGQIVAAGSVEAIAKLAAQPPAKARVIALQVAGAFHTPYMAPAREALEGLAGGIETADPRATLLSNADGSAVGDGAEVLARLVRQVTSPVRWDECMNTLAELGVTALIELPPAGTLAGLAKRALKGIEIVTVNTPDDLAKARDLIARTLPGGNL</sequence>
<dbReference type="Gene3D" id="3.30.70.250">
    <property type="entry name" value="Malonyl-CoA ACP transacylase, ACP-binding"/>
    <property type="match status" value="1"/>
</dbReference>
<dbReference type="SMART" id="SM00827">
    <property type="entry name" value="PKS_AT"/>
    <property type="match status" value="1"/>
</dbReference>
<protein>
    <recommendedName>
        <fullName evidence="1">[acyl-carrier-protein] S-malonyltransferase</fullName>
        <ecNumber evidence="1">2.3.1.39</ecNumber>
    </recommendedName>
</protein>
<keyword evidence="2" id="KW-0808">Transferase</keyword>
<dbReference type="Proteomes" id="UP001165079">
    <property type="component" value="Unassembled WGS sequence"/>
</dbReference>
<keyword evidence="7" id="KW-1185">Reference proteome</keyword>
<comment type="catalytic activity">
    <reaction evidence="4">
        <text>holo-[ACP] + malonyl-CoA = malonyl-[ACP] + CoA</text>
        <dbReference type="Rhea" id="RHEA:41792"/>
        <dbReference type="Rhea" id="RHEA-COMP:9623"/>
        <dbReference type="Rhea" id="RHEA-COMP:9685"/>
        <dbReference type="ChEBI" id="CHEBI:57287"/>
        <dbReference type="ChEBI" id="CHEBI:57384"/>
        <dbReference type="ChEBI" id="CHEBI:64479"/>
        <dbReference type="ChEBI" id="CHEBI:78449"/>
        <dbReference type="EC" id="2.3.1.39"/>
    </reaction>
</comment>
<dbReference type="AlphaFoldDB" id="A0A9W6SPJ0"/>